<proteinExistence type="predicted"/>
<dbReference type="Gene3D" id="3.10.20.370">
    <property type="match status" value="1"/>
</dbReference>
<sequence>METVLNGLTPEACLVYLDDIIIVGKSFEEHLSNLRRVFEKLKEAKLKLNPSKCNLFRHEVNYLGHIISADGVRTDPQKVSAVKDWRRPKNVHELRSFLGLCTYYRRFVKGFSSIARPLHRLTENKQKFLWTDECEEAFNSLKAALTSSPILVYPDPEKQFILDTDASHESVGAVLSQEINGQEHVIAYWSKCLSKPERNYCVTRKELLAIVKAVENFHSYLYGRKFLLRTDHASLTWLLNFKNTEGQIARWIQKLEEYDFEIKHRKGSLHEGIFLGIYFTSEYLKININLCSQEMAALNFPIFEILTSPSCNSAIKVMGRKKFIRQGNVIKCPTSVFCGLEKPFSFALQRNQNDHCRSWPIKINLLRILI</sequence>
<organism evidence="8 9">
    <name type="scientific">Trichonephila clavata</name>
    <name type="common">Joro spider</name>
    <name type="synonym">Nephila clavata</name>
    <dbReference type="NCBI Taxonomy" id="2740835"/>
    <lineage>
        <taxon>Eukaryota</taxon>
        <taxon>Metazoa</taxon>
        <taxon>Ecdysozoa</taxon>
        <taxon>Arthropoda</taxon>
        <taxon>Chelicerata</taxon>
        <taxon>Arachnida</taxon>
        <taxon>Araneae</taxon>
        <taxon>Araneomorphae</taxon>
        <taxon>Entelegynae</taxon>
        <taxon>Araneoidea</taxon>
        <taxon>Nephilidae</taxon>
        <taxon>Trichonephila</taxon>
    </lineage>
</organism>
<dbReference type="GO" id="GO:0003964">
    <property type="term" value="F:RNA-directed DNA polymerase activity"/>
    <property type="evidence" value="ECO:0007669"/>
    <property type="project" value="UniProtKB-KW"/>
</dbReference>
<dbReference type="GO" id="GO:0004519">
    <property type="term" value="F:endonuclease activity"/>
    <property type="evidence" value="ECO:0007669"/>
    <property type="project" value="UniProtKB-KW"/>
</dbReference>
<dbReference type="SUPFAM" id="SSF56672">
    <property type="entry name" value="DNA/RNA polymerases"/>
    <property type="match status" value="1"/>
</dbReference>
<evidence type="ECO:0000256" key="2">
    <source>
        <dbReference type="ARBA" id="ARBA00022695"/>
    </source>
</evidence>
<dbReference type="InterPro" id="IPR050951">
    <property type="entry name" value="Retrovirus_Pol_polyprotein"/>
</dbReference>
<gene>
    <name evidence="8" type="primary">pol</name>
    <name evidence="8" type="ORF">TNCT_2021</name>
</gene>
<name>A0A8X6H9S7_TRICU</name>
<keyword evidence="9" id="KW-1185">Reference proteome</keyword>
<dbReference type="EMBL" id="BMAO01015044">
    <property type="protein sequence ID" value="GFQ98938.1"/>
    <property type="molecule type" value="Genomic_DNA"/>
</dbReference>
<dbReference type="CDD" id="cd09274">
    <property type="entry name" value="RNase_HI_RT_Ty3"/>
    <property type="match status" value="1"/>
</dbReference>
<dbReference type="Proteomes" id="UP000887116">
    <property type="component" value="Unassembled WGS sequence"/>
</dbReference>
<keyword evidence="4" id="KW-0255">Endonuclease</keyword>
<feature type="domain" description="Reverse transcriptase" evidence="7">
    <location>
        <begin position="1"/>
        <end position="67"/>
    </location>
</feature>
<evidence type="ECO:0000313" key="9">
    <source>
        <dbReference type="Proteomes" id="UP000887116"/>
    </source>
</evidence>
<dbReference type="AlphaFoldDB" id="A0A8X6H9S7"/>
<dbReference type="Gene3D" id="3.30.70.270">
    <property type="match status" value="2"/>
</dbReference>
<reference evidence="8" key="1">
    <citation type="submission" date="2020-07" db="EMBL/GenBank/DDBJ databases">
        <title>Multicomponent nature underlies the extraordinary mechanical properties of spider dragline silk.</title>
        <authorList>
            <person name="Kono N."/>
            <person name="Nakamura H."/>
            <person name="Mori M."/>
            <person name="Yoshida Y."/>
            <person name="Ohtoshi R."/>
            <person name="Malay A.D."/>
            <person name="Moran D.A.P."/>
            <person name="Tomita M."/>
            <person name="Numata K."/>
            <person name="Arakawa K."/>
        </authorList>
    </citation>
    <scope>NUCLEOTIDE SEQUENCE</scope>
</reference>
<protein>
    <recommendedName>
        <fullName evidence="1">RNA-directed DNA polymerase</fullName>
        <ecNumber evidence="1">2.7.7.49</ecNumber>
    </recommendedName>
</protein>
<dbReference type="EC" id="2.7.7.49" evidence="1"/>
<dbReference type="InterPro" id="IPR043128">
    <property type="entry name" value="Rev_trsase/Diguanyl_cyclase"/>
</dbReference>
<keyword evidence="3" id="KW-0540">Nuclease</keyword>
<dbReference type="Pfam" id="PF17919">
    <property type="entry name" value="RT_RNaseH_2"/>
    <property type="match status" value="1"/>
</dbReference>
<evidence type="ECO:0000256" key="6">
    <source>
        <dbReference type="ARBA" id="ARBA00023268"/>
    </source>
</evidence>
<dbReference type="Pfam" id="PF00078">
    <property type="entry name" value="RVT_1"/>
    <property type="match status" value="1"/>
</dbReference>
<evidence type="ECO:0000256" key="1">
    <source>
        <dbReference type="ARBA" id="ARBA00012493"/>
    </source>
</evidence>
<dbReference type="FunFam" id="3.10.20.370:FF:000001">
    <property type="entry name" value="Retrovirus-related Pol polyprotein from transposon 17.6-like protein"/>
    <property type="match status" value="1"/>
</dbReference>
<accession>A0A8X6H9S7</accession>
<evidence type="ECO:0000259" key="7">
    <source>
        <dbReference type="PROSITE" id="PS50878"/>
    </source>
</evidence>
<evidence type="ECO:0000256" key="3">
    <source>
        <dbReference type="ARBA" id="ARBA00022722"/>
    </source>
</evidence>
<dbReference type="InterPro" id="IPR041577">
    <property type="entry name" value="RT_RNaseH_2"/>
</dbReference>
<dbReference type="CDD" id="cd01647">
    <property type="entry name" value="RT_LTR"/>
    <property type="match status" value="1"/>
</dbReference>
<evidence type="ECO:0000256" key="4">
    <source>
        <dbReference type="ARBA" id="ARBA00022759"/>
    </source>
</evidence>
<evidence type="ECO:0000256" key="5">
    <source>
        <dbReference type="ARBA" id="ARBA00022918"/>
    </source>
</evidence>
<keyword evidence="2" id="KW-0808">Transferase</keyword>
<keyword evidence="4" id="KW-0378">Hydrolase</keyword>
<keyword evidence="6" id="KW-0511">Multifunctional enzyme</keyword>
<comment type="caution">
    <text evidence="8">The sequence shown here is derived from an EMBL/GenBank/DDBJ whole genome shotgun (WGS) entry which is preliminary data.</text>
</comment>
<dbReference type="OrthoDB" id="10030726at2759"/>
<evidence type="ECO:0000313" key="8">
    <source>
        <dbReference type="EMBL" id="GFQ98938.1"/>
    </source>
</evidence>
<dbReference type="PANTHER" id="PTHR37984:SF5">
    <property type="entry name" value="PROTEIN NYNRIN-LIKE"/>
    <property type="match status" value="1"/>
</dbReference>
<keyword evidence="2" id="KW-0548">Nucleotidyltransferase</keyword>
<dbReference type="PROSITE" id="PS50878">
    <property type="entry name" value="RT_POL"/>
    <property type="match status" value="1"/>
</dbReference>
<dbReference type="InterPro" id="IPR000477">
    <property type="entry name" value="RT_dom"/>
</dbReference>
<keyword evidence="5" id="KW-0695">RNA-directed DNA polymerase</keyword>
<dbReference type="FunFam" id="3.30.70.270:FF:000003">
    <property type="entry name" value="Transposon Ty3-G Gag-Pol polyprotein"/>
    <property type="match status" value="1"/>
</dbReference>
<dbReference type="PANTHER" id="PTHR37984">
    <property type="entry name" value="PROTEIN CBG26694"/>
    <property type="match status" value="1"/>
</dbReference>
<dbReference type="InterPro" id="IPR043502">
    <property type="entry name" value="DNA/RNA_pol_sf"/>
</dbReference>
<dbReference type="FunFam" id="3.30.70.270:FF:000020">
    <property type="entry name" value="Transposon Tf2-6 polyprotein-like Protein"/>
    <property type="match status" value="1"/>
</dbReference>